<comment type="similarity">
    <text evidence="1 3">Belongs to the polypeptide deformylase family.</text>
</comment>
<dbReference type="AlphaFoldDB" id="A0A9D1DA48"/>
<feature type="active site" evidence="3">
    <location>
        <position position="131"/>
    </location>
</feature>
<comment type="function">
    <text evidence="3">Removes the formyl group from the N-terminal Met of newly synthesized proteins. Requires at least a dipeptide for an efficient rate of reaction. N-terminal L-methionine is a prerequisite for activity but the enzyme has broad specificity at other positions.</text>
</comment>
<dbReference type="NCBIfam" id="TIGR00079">
    <property type="entry name" value="pept_deformyl"/>
    <property type="match status" value="1"/>
</dbReference>
<dbReference type="Pfam" id="PF01327">
    <property type="entry name" value="Pep_deformylase"/>
    <property type="match status" value="1"/>
</dbReference>
<feature type="binding site" evidence="3">
    <location>
        <position position="88"/>
    </location>
    <ligand>
        <name>Fe cation</name>
        <dbReference type="ChEBI" id="CHEBI:24875"/>
    </ligand>
</feature>
<protein>
    <recommendedName>
        <fullName evidence="3">Peptide deformylase</fullName>
        <shortName evidence="3">PDF</shortName>
        <ecNumber evidence="3">3.5.1.88</ecNumber>
    </recommendedName>
    <alternativeName>
        <fullName evidence="3">Polypeptide deformylase</fullName>
    </alternativeName>
</protein>
<keyword evidence="3" id="KW-0479">Metal-binding</keyword>
<feature type="binding site" evidence="3">
    <location>
        <position position="134"/>
    </location>
    <ligand>
        <name>Fe cation</name>
        <dbReference type="ChEBI" id="CHEBI:24875"/>
    </ligand>
</feature>
<comment type="cofactor">
    <cofactor evidence="3">
        <name>Fe(2+)</name>
        <dbReference type="ChEBI" id="CHEBI:29033"/>
    </cofactor>
    <text evidence="3">Binds 1 Fe(2+) ion.</text>
</comment>
<evidence type="ECO:0000256" key="1">
    <source>
        <dbReference type="ARBA" id="ARBA00010759"/>
    </source>
</evidence>
<dbReference type="InterPro" id="IPR036821">
    <property type="entry name" value="Peptide_deformylase_sf"/>
</dbReference>
<comment type="caution">
    <text evidence="4">The sequence shown here is derived from an EMBL/GenBank/DDBJ whole genome shotgun (WGS) entry which is preliminary data.</text>
</comment>
<dbReference type="HAMAP" id="MF_00163">
    <property type="entry name" value="Pep_deformylase"/>
    <property type="match status" value="1"/>
</dbReference>
<dbReference type="GO" id="GO:0006412">
    <property type="term" value="P:translation"/>
    <property type="evidence" value="ECO:0007669"/>
    <property type="project" value="UniProtKB-UniRule"/>
</dbReference>
<evidence type="ECO:0000256" key="3">
    <source>
        <dbReference type="HAMAP-Rule" id="MF_00163"/>
    </source>
</evidence>
<dbReference type="InterPro" id="IPR023635">
    <property type="entry name" value="Peptide_deformylase"/>
</dbReference>
<dbReference type="NCBIfam" id="NF001159">
    <property type="entry name" value="PRK00150.1-3"/>
    <property type="match status" value="1"/>
</dbReference>
<comment type="catalytic activity">
    <reaction evidence="3">
        <text>N-terminal N-formyl-L-methionyl-[peptide] + H2O = N-terminal L-methionyl-[peptide] + formate</text>
        <dbReference type="Rhea" id="RHEA:24420"/>
        <dbReference type="Rhea" id="RHEA-COMP:10639"/>
        <dbReference type="Rhea" id="RHEA-COMP:10640"/>
        <dbReference type="ChEBI" id="CHEBI:15377"/>
        <dbReference type="ChEBI" id="CHEBI:15740"/>
        <dbReference type="ChEBI" id="CHEBI:49298"/>
        <dbReference type="ChEBI" id="CHEBI:64731"/>
        <dbReference type="EC" id="3.5.1.88"/>
    </reaction>
</comment>
<proteinExistence type="inferred from homology"/>
<dbReference type="EMBL" id="DVGK01000108">
    <property type="protein sequence ID" value="HIR14127.1"/>
    <property type="molecule type" value="Genomic_DNA"/>
</dbReference>
<feature type="binding site" evidence="3">
    <location>
        <position position="130"/>
    </location>
    <ligand>
        <name>Fe cation</name>
        <dbReference type="ChEBI" id="CHEBI:24875"/>
    </ligand>
</feature>
<name>A0A9D1DA48_9FIRM</name>
<reference evidence="4" key="1">
    <citation type="submission" date="2020-10" db="EMBL/GenBank/DDBJ databases">
        <authorList>
            <person name="Gilroy R."/>
        </authorList>
    </citation>
    <scope>NUCLEOTIDE SEQUENCE</scope>
    <source>
        <strain evidence="4">ChiSjej4B22-8148</strain>
    </source>
</reference>
<keyword evidence="3" id="KW-0648">Protein biosynthesis</keyword>
<dbReference type="PRINTS" id="PR01576">
    <property type="entry name" value="PDEFORMYLASE"/>
</dbReference>
<dbReference type="CDD" id="cd00487">
    <property type="entry name" value="Pep_deformylase"/>
    <property type="match status" value="1"/>
</dbReference>
<dbReference type="Proteomes" id="UP000886757">
    <property type="component" value="Unassembled WGS sequence"/>
</dbReference>
<evidence type="ECO:0000313" key="5">
    <source>
        <dbReference type="Proteomes" id="UP000886757"/>
    </source>
</evidence>
<dbReference type="PANTHER" id="PTHR10458:SF22">
    <property type="entry name" value="PEPTIDE DEFORMYLASE"/>
    <property type="match status" value="1"/>
</dbReference>
<dbReference type="PANTHER" id="PTHR10458">
    <property type="entry name" value="PEPTIDE DEFORMYLASE"/>
    <property type="match status" value="1"/>
</dbReference>
<evidence type="ECO:0000313" key="4">
    <source>
        <dbReference type="EMBL" id="HIR14127.1"/>
    </source>
</evidence>
<dbReference type="EC" id="3.5.1.88" evidence="3"/>
<keyword evidence="3 4" id="KW-0378">Hydrolase</keyword>
<dbReference type="SUPFAM" id="SSF56420">
    <property type="entry name" value="Peptide deformylase"/>
    <property type="match status" value="1"/>
</dbReference>
<sequence length="168" mass="18690">MALRKIRIMGDDILTKVCRPVEQMTPRTRTLVQDMLDTMYDANGVGLAAPQVGILKRIVVIDIGEGPLVMINPEILEREGEQTGQEGCLSLPGQAGMVTRPNYVKARAFDLEMQPYEVEGEGLLARAICHELDHLDGIMYVRFVEGELFDVSGDEEEEEPEDKEGNEA</sequence>
<keyword evidence="2 3" id="KW-0408">Iron</keyword>
<gene>
    <name evidence="3 4" type="primary">def</name>
    <name evidence="4" type="ORF">IAB31_09425</name>
</gene>
<reference evidence="4" key="2">
    <citation type="journal article" date="2021" name="PeerJ">
        <title>Extensive microbial diversity within the chicken gut microbiome revealed by metagenomics and culture.</title>
        <authorList>
            <person name="Gilroy R."/>
            <person name="Ravi A."/>
            <person name="Getino M."/>
            <person name="Pursley I."/>
            <person name="Horton D.L."/>
            <person name="Alikhan N.F."/>
            <person name="Baker D."/>
            <person name="Gharbi K."/>
            <person name="Hall N."/>
            <person name="Watson M."/>
            <person name="Adriaenssens E.M."/>
            <person name="Foster-Nyarko E."/>
            <person name="Jarju S."/>
            <person name="Secka A."/>
            <person name="Antonio M."/>
            <person name="Oren A."/>
            <person name="Chaudhuri R.R."/>
            <person name="La Ragione R."/>
            <person name="Hildebrand F."/>
            <person name="Pallen M.J."/>
        </authorList>
    </citation>
    <scope>NUCLEOTIDE SEQUENCE</scope>
    <source>
        <strain evidence="4">ChiSjej4B22-8148</strain>
    </source>
</reference>
<dbReference type="Gene3D" id="3.90.45.10">
    <property type="entry name" value="Peptide deformylase"/>
    <property type="match status" value="1"/>
</dbReference>
<evidence type="ECO:0000256" key="2">
    <source>
        <dbReference type="ARBA" id="ARBA00023004"/>
    </source>
</evidence>
<organism evidence="4 5">
    <name type="scientific">Candidatus Choladousia intestinavium</name>
    <dbReference type="NCBI Taxonomy" id="2840727"/>
    <lineage>
        <taxon>Bacteria</taxon>
        <taxon>Bacillati</taxon>
        <taxon>Bacillota</taxon>
        <taxon>Clostridia</taxon>
        <taxon>Lachnospirales</taxon>
        <taxon>Lachnospiraceae</taxon>
        <taxon>Lachnospiraceae incertae sedis</taxon>
        <taxon>Candidatus Choladousia</taxon>
    </lineage>
</organism>
<dbReference type="GO" id="GO:0042586">
    <property type="term" value="F:peptide deformylase activity"/>
    <property type="evidence" value="ECO:0007669"/>
    <property type="project" value="UniProtKB-UniRule"/>
</dbReference>
<dbReference type="PIRSF" id="PIRSF004749">
    <property type="entry name" value="Pep_def"/>
    <property type="match status" value="1"/>
</dbReference>
<accession>A0A9D1DA48</accession>
<dbReference type="GO" id="GO:0046872">
    <property type="term" value="F:metal ion binding"/>
    <property type="evidence" value="ECO:0007669"/>
    <property type="project" value="UniProtKB-KW"/>
</dbReference>